<organism evidence="2 3">
    <name type="scientific">Nonomuraea solani</name>
    <dbReference type="NCBI Taxonomy" id="1144553"/>
    <lineage>
        <taxon>Bacteria</taxon>
        <taxon>Bacillati</taxon>
        <taxon>Actinomycetota</taxon>
        <taxon>Actinomycetes</taxon>
        <taxon>Streptosporangiales</taxon>
        <taxon>Streptosporangiaceae</taxon>
        <taxon>Nonomuraea</taxon>
    </lineage>
</organism>
<keyword evidence="1" id="KW-0732">Signal</keyword>
<protein>
    <recommendedName>
        <fullName evidence="4">Peptidase inhibitor family I36</fullName>
    </recommendedName>
</protein>
<dbReference type="Proteomes" id="UP000236732">
    <property type="component" value="Unassembled WGS sequence"/>
</dbReference>
<evidence type="ECO:0008006" key="4">
    <source>
        <dbReference type="Google" id="ProtNLM"/>
    </source>
</evidence>
<dbReference type="AlphaFoldDB" id="A0A1H6ER24"/>
<evidence type="ECO:0000313" key="2">
    <source>
        <dbReference type="EMBL" id="SEH00252.1"/>
    </source>
</evidence>
<keyword evidence="3" id="KW-1185">Reference proteome</keyword>
<feature type="signal peptide" evidence="1">
    <location>
        <begin position="1"/>
        <end position="26"/>
    </location>
</feature>
<sequence>MKLSRLFATMLGAACAVTVAAPSASAALEGGYRIKADNGKCLFHQGGMPFHLVADCEQGGQAAVWNIQATGDQAYEDFGTPHHIYYDRYIAAAFGSGDYRFCLENYDNKLTEMIVAERAIGGIRRTTQGDDVFNYAASRSRTPAARVGKS</sequence>
<feature type="chain" id="PRO_5009297328" description="Peptidase inhibitor family I36" evidence="1">
    <location>
        <begin position="27"/>
        <end position="150"/>
    </location>
</feature>
<gene>
    <name evidence="2" type="ORF">SAMN05444920_115231</name>
</gene>
<proteinExistence type="predicted"/>
<evidence type="ECO:0000313" key="3">
    <source>
        <dbReference type="Proteomes" id="UP000236732"/>
    </source>
</evidence>
<name>A0A1H6ER24_9ACTN</name>
<dbReference type="EMBL" id="FNVT01000015">
    <property type="protein sequence ID" value="SEH00252.1"/>
    <property type="molecule type" value="Genomic_DNA"/>
</dbReference>
<dbReference type="RefSeq" id="WP_160150563.1">
    <property type="nucleotide sequence ID" value="NZ_FNVT01000015.1"/>
</dbReference>
<accession>A0A1H6ER24</accession>
<evidence type="ECO:0000256" key="1">
    <source>
        <dbReference type="SAM" id="SignalP"/>
    </source>
</evidence>
<reference evidence="2 3" key="1">
    <citation type="submission" date="2016-10" db="EMBL/GenBank/DDBJ databases">
        <authorList>
            <person name="de Groot N.N."/>
        </authorList>
    </citation>
    <scope>NUCLEOTIDE SEQUENCE [LARGE SCALE GENOMIC DNA]</scope>
    <source>
        <strain evidence="2 3">CGMCC 4.7037</strain>
    </source>
</reference>